<name>A0A6G4WDQ8_9HYPH</name>
<keyword evidence="1" id="KW-0472">Membrane</keyword>
<evidence type="ECO:0000313" key="3">
    <source>
        <dbReference type="Proteomes" id="UP001642900"/>
    </source>
</evidence>
<dbReference type="Pfam" id="PF04365">
    <property type="entry name" value="BrnT_toxin"/>
    <property type="match status" value="1"/>
</dbReference>
<protein>
    <recommendedName>
        <fullName evidence="4">BrnT family toxin</fullName>
    </recommendedName>
</protein>
<gene>
    <name evidence="2" type="ORF">G6N73_17190</name>
</gene>
<dbReference type="AlphaFoldDB" id="A0A6G4WDQ8"/>
<evidence type="ECO:0000256" key="1">
    <source>
        <dbReference type="SAM" id="Phobius"/>
    </source>
</evidence>
<dbReference type="InterPro" id="IPR038573">
    <property type="entry name" value="BrnT_sf"/>
</dbReference>
<accession>A0A6G4WDQ8</accession>
<keyword evidence="3" id="KW-1185">Reference proteome</keyword>
<evidence type="ECO:0000313" key="2">
    <source>
        <dbReference type="EMBL" id="NGO52891.1"/>
    </source>
</evidence>
<keyword evidence="1" id="KW-0812">Transmembrane</keyword>
<reference evidence="2 3" key="1">
    <citation type="submission" date="2020-02" db="EMBL/GenBank/DDBJ databases">
        <title>Genome sequence of strain CCNWXJ40-4.</title>
        <authorList>
            <person name="Gao J."/>
            <person name="Sun J."/>
        </authorList>
    </citation>
    <scope>NUCLEOTIDE SEQUENCE [LARGE SCALE GENOMIC DNA]</scope>
    <source>
        <strain evidence="2 3">CCNWXJ 40-4</strain>
    </source>
</reference>
<keyword evidence="1" id="KW-1133">Transmembrane helix</keyword>
<sequence length="84" mass="9300">MKIVWDEPKRTANLRNRGLDFADLDIEFFAASTVVPAKVGRLKAIGEFGGMVLTVIFKPLGLEAISVVSMRRASRKERKAHGQS</sequence>
<evidence type="ECO:0008006" key="4">
    <source>
        <dbReference type="Google" id="ProtNLM"/>
    </source>
</evidence>
<comment type="caution">
    <text evidence="2">The sequence shown here is derived from an EMBL/GenBank/DDBJ whole genome shotgun (WGS) entry which is preliminary data.</text>
</comment>
<proteinExistence type="predicted"/>
<dbReference type="RefSeq" id="WP_165029768.1">
    <property type="nucleotide sequence ID" value="NZ_JAAKZF010000023.1"/>
</dbReference>
<organism evidence="2 3">
    <name type="scientific">Allomesorhizobium camelthorni</name>
    <dbReference type="NCBI Taxonomy" id="475069"/>
    <lineage>
        <taxon>Bacteria</taxon>
        <taxon>Pseudomonadati</taxon>
        <taxon>Pseudomonadota</taxon>
        <taxon>Alphaproteobacteria</taxon>
        <taxon>Hyphomicrobiales</taxon>
        <taxon>Phyllobacteriaceae</taxon>
        <taxon>Allomesorhizobium</taxon>
    </lineage>
</organism>
<dbReference type="Proteomes" id="UP001642900">
    <property type="component" value="Unassembled WGS sequence"/>
</dbReference>
<feature type="transmembrane region" description="Helical" evidence="1">
    <location>
        <begin position="48"/>
        <end position="69"/>
    </location>
</feature>
<dbReference type="Gene3D" id="3.10.450.530">
    <property type="entry name" value="Ribonuclease toxin, BrnT, of type II toxin-antitoxin system"/>
    <property type="match status" value="1"/>
</dbReference>
<dbReference type="EMBL" id="JAAKZF010000023">
    <property type="protein sequence ID" value="NGO52891.1"/>
    <property type="molecule type" value="Genomic_DNA"/>
</dbReference>
<dbReference type="InterPro" id="IPR007460">
    <property type="entry name" value="BrnT_toxin"/>
</dbReference>